<dbReference type="PIRSF" id="PIRSF000138">
    <property type="entry name" value="Al-hdrx_acd_dh"/>
    <property type="match status" value="1"/>
</dbReference>
<dbReference type="AlphaFoldDB" id="A0AAF0CEA4"/>
<feature type="active site" description="Proton acceptor" evidence="6">
    <location>
        <position position="289"/>
    </location>
</feature>
<evidence type="ECO:0000256" key="4">
    <source>
        <dbReference type="ARBA" id="ARBA00023002"/>
    </source>
</evidence>
<feature type="binding site" evidence="7">
    <location>
        <position position="287"/>
    </location>
    <ligand>
        <name>FMN</name>
        <dbReference type="ChEBI" id="CHEBI:58210"/>
    </ligand>
</feature>
<proteinExistence type="inferred from homology"/>
<feature type="domain" description="FMN hydroxy acid dehydrogenase" evidence="8">
    <location>
        <begin position="45"/>
        <end position="394"/>
    </location>
</feature>
<accession>A0AAF0CEA4</accession>
<evidence type="ECO:0000259" key="8">
    <source>
        <dbReference type="PROSITE" id="PS51349"/>
    </source>
</evidence>
<dbReference type="SUPFAM" id="SSF51395">
    <property type="entry name" value="FMN-linked oxidoreductases"/>
    <property type="match status" value="1"/>
</dbReference>
<dbReference type="InterPro" id="IPR006311">
    <property type="entry name" value="TAT_signal"/>
</dbReference>
<reference evidence="9" key="1">
    <citation type="submission" date="2023-02" db="EMBL/GenBank/DDBJ databases">
        <title>Genome sequence of Hyphococcus flavus.</title>
        <authorList>
            <person name="Rong J.-C."/>
            <person name="Zhao Q."/>
            <person name="Yi M."/>
            <person name="Wu J.-Y."/>
        </authorList>
    </citation>
    <scope>NUCLEOTIDE SEQUENCE</scope>
    <source>
        <strain evidence="9">MCCC 1K03223</strain>
    </source>
</reference>
<organism evidence="9 10">
    <name type="scientific">Hyphococcus flavus</name>
    <dbReference type="NCBI Taxonomy" id="1866326"/>
    <lineage>
        <taxon>Bacteria</taxon>
        <taxon>Pseudomonadati</taxon>
        <taxon>Pseudomonadota</taxon>
        <taxon>Alphaproteobacteria</taxon>
        <taxon>Parvularculales</taxon>
        <taxon>Parvularculaceae</taxon>
        <taxon>Hyphococcus</taxon>
    </lineage>
</organism>
<dbReference type="PROSITE" id="PS51349">
    <property type="entry name" value="FMN_HYDROXY_ACID_DH_2"/>
    <property type="match status" value="1"/>
</dbReference>
<dbReference type="Proteomes" id="UP001214043">
    <property type="component" value="Chromosome"/>
</dbReference>
<dbReference type="RefSeq" id="WP_274492793.1">
    <property type="nucleotide sequence ID" value="NZ_CP118166.1"/>
</dbReference>
<comment type="similarity">
    <text evidence="5">Belongs to the FMN-dependent alpha-hydroxy acid dehydrogenase family.</text>
</comment>
<gene>
    <name evidence="9" type="ORF">PUV54_13505</name>
</gene>
<sequence length="402" mass="43737">MNTPLSTSRRRFLEFAAASPLISIGNIMPAFAENVAAGFDLAAITAADETLNVFELREIAKTKIRPAPWAWLMTGSDDEKTLRANREIFDDLQIRVHRLIDVTNIDTSVEVFGRTYQSPIMLAPIGLQNLFHDGAEIATAKAAAKTKHLTMAGNLSSASYADIASYADPKPWLQLYTRWPRSFVADLLKKVEDAGCPAVALTVDVPVGGKRETIARLSYDLVTEQPLRFGNFPEDLQPLAPPNSALTWEYVDWLKNNTSMKVLIKGIVSVDDAKQALSAGVDGLYVSNHGGRQEASNRSALESLAVIAPIVKKKVPILVDGGIRRGTDIFKALAMGADLVAVGRPQVWGLGAFGQAGVEQVLNILQGELVRTMQLSGVTSLRAMNLHNIISTPNGRFGERYK</sequence>
<feature type="binding site" evidence="7">
    <location>
        <position position="176"/>
    </location>
    <ligand>
        <name>glyoxylate</name>
        <dbReference type="ChEBI" id="CHEBI:36655"/>
    </ligand>
</feature>
<keyword evidence="10" id="KW-1185">Reference proteome</keyword>
<feature type="binding site" evidence="7">
    <location>
        <position position="211"/>
    </location>
    <ligand>
        <name>glyoxylate</name>
        <dbReference type="ChEBI" id="CHEBI:36655"/>
    </ligand>
</feature>
<evidence type="ECO:0000256" key="6">
    <source>
        <dbReference type="PIRSR" id="PIRSR000138-1"/>
    </source>
</evidence>
<feature type="binding site" evidence="7">
    <location>
        <position position="202"/>
    </location>
    <ligand>
        <name>FMN</name>
        <dbReference type="ChEBI" id="CHEBI:58210"/>
    </ligand>
</feature>
<evidence type="ECO:0000313" key="10">
    <source>
        <dbReference type="Proteomes" id="UP001214043"/>
    </source>
</evidence>
<dbReference type="KEGG" id="hfl:PUV54_13505"/>
<keyword evidence="2 7" id="KW-0285">Flavoprotein</keyword>
<feature type="binding site" evidence="7">
    <location>
        <begin position="320"/>
        <end position="324"/>
    </location>
    <ligand>
        <name>FMN</name>
        <dbReference type="ChEBI" id="CHEBI:58210"/>
    </ligand>
</feature>
<dbReference type="PANTHER" id="PTHR10578:SF107">
    <property type="entry name" value="2-HYDROXYACID OXIDASE 1"/>
    <property type="match status" value="1"/>
</dbReference>
<dbReference type="InterPro" id="IPR012133">
    <property type="entry name" value="Alpha-hydoxy_acid_DH_FMN"/>
</dbReference>
<dbReference type="InterPro" id="IPR037396">
    <property type="entry name" value="FMN_HAD"/>
</dbReference>
<dbReference type="Gene3D" id="3.20.20.70">
    <property type="entry name" value="Aldolase class I"/>
    <property type="match status" value="1"/>
</dbReference>
<dbReference type="PROSITE" id="PS00557">
    <property type="entry name" value="FMN_HYDROXY_ACID_DH_1"/>
    <property type="match status" value="1"/>
</dbReference>
<feature type="binding site" evidence="7">
    <location>
        <position position="174"/>
    </location>
    <ligand>
        <name>FMN</name>
        <dbReference type="ChEBI" id="CHEBI:58210"/>
    </ligand>
</feature>
<evidence type="ECO:0000256" key="7">
    <source>
        <dbReference type="PIRSR" id="PIRSR000138-2"/>
    </source>
</evidence>
<evidence type="ECO:0000256" key="5">
    <source>
        <dbReference type="ARBA" id="ARBA00024042"/>
    </source>
</evidence>
<protein>
    <submittedName>
        <fullName evidence="9">Alpha-hydroxy acid oxidase</fullName>
    </submittedName>
</protein>
<dbReference type="InterPro" id="IPR013785">
    <property type="entry name" value="Aldolase_TIM"/>
</dbReference>
<evidence type="ECO:0000256" key="2">
    <source>
        <dbReference type="ARBA" id="ARBA00022630"/>
    </source>
</evidence>
<feature type="binding site" evidence="7">
    <location>
        <begin position="343"/>
        <end position="344"/>
    </location>
    <ligand>
        <name>FMN</name>
        <dbReference type="ChEBI" id="CHEBI:58210"/>
    </ligand>
</feature>
<name>A0AAF0CEA4_9PROT</name>
<keyword evidence="4" id="KW-0560">Oxidoreductase</keyword>
<dbReference type="EMBL" id="CP118166">
    <property type="protein sequence ID" value="WDI30971.1"/>
    <property type="molecule type" value="Genomic_DNA"/>
</dbReference>
<feature type="binding site" evidence="7">
    <location>
        <position position="292"/>
    </location>
    <ligand>
        <name>glyoxylate</name>
        <dbReference type="ChEBI" id="CHEBI:36655"/>
    </ligand>
</feature>
<dbReference type="InterPro" id="IPR000262">
    <property type="entry name" value="FMN-dep_DH"/>
</dbReference>
<comment type="cofactor">
    <cofactor evidence="1">
        <name>FMN</name>
        <dbReference type="ChEBI" id="CHEBI:58210"/>
    </cofactor>
</comment>
<feature type="binding site" evidence="7">
    <location>
        <position position="265"/>
    </location>
    <ligand>
        <name>FMN</name>
        <dbReference type="ChEBI" id="CHEBI:58210"/>
    </ligand>
</feature>
<dbReference type="CDD" id="cd02809">
    <property type="entry name" value="alpha_hydroxyacid_oxid_FMN"/>
    <property type="match status" value="1"/>
</dbReference>
<feature type="binding site" evidence="7">
    <location>
        <position position="289"/>
    </location>
    <ligand>
        <name>glyoxylate</name>
        <dbReference type="ChEBI" id="CHEBI:36655"/>
    </ligand>
</feature>
<feature type="binding site" evidence="7">
    <location>
        <begin position="124"/>
        <end position="126"/>
    </location>
    <ligand>
        <name>FMN</name>
        <dbReference type="ChEBI" id="CHEBI:58210"/>
    </ligand>
</feature>
<dbReference type="PROSITE" id="PS51318">
    <property type="entry name" value="TAT"/>
    <property type="match status" value="1"/>
</dbReference>
<dbReference type="PANTHER" id="PTHR10578">
    <property type="entry name" value="S -2-HYDROXY-ACID OXIDASE-RELATED"/>
    <property type="match status" value="1"/>
</dbReference>
<keyword evidence="3 7" id="KW-0288">FMN</keyword>
<evidence type="ECO:0000313" key="9">
    <source>
        <dbReference type="EMBL" id="WDI30971.1"/>
    </source>
</evidence>
<dbReference type="InterPro" id="IPR008259">
    <property type="entry name" value="FMN_hydac_DH_AS"/>
</dbReference>
<evidence type="ECO:0000256" key="1">
    <source>
        <dbReference type="ARBA" id="ARBA00001917"/>
    </source>
</evidence>
<evidence type="ECO:0000256" key="3">
    <source>
        <dbReference type="ARBA" id="ARBA00022643"/>
    </source>
</evidence>
<dbReference type="GO" id="GO:0010181">
    <property type="term" value="F:FMN binding"/>
    <property type="evidence" value="ECO:0007669"/>
    <property type="project" value="InterPro"/>
</dbReference>
<dbReference type="GO" id="GO:0016491">
    <property type="term" value="F:oxidoreductase activity"/>
    <property type="evidence" value="ECO:0007669"/>
    <property type="project" value="UniProtKB-KW"/>
</dbReference>
<dbReference type="Pfam" id="PF01070">
    <property type="entry name" value="FMN_dh"/>
    <property type="match status" value="1"/>
</dbReference>